<dbReference type="InterPro" id="IPR044665">
    <property type="entry name" value="E_coli_cyclophilin_A-like"/>
</dbReference>
<keyword evidence="2 4" id="KW-0697">Rotamase</keyword>
<feature type="domain" description="PPIase cyclophilin-type" evidence="5">
    <location>
        <begin position="57"/>
        <end position="211"/>
    </location>
</feature>
<evidence type="ECO:0000256" key="4">
    <source>
        <dbReference type="RuleBase" id="RU363019"/>
    </source>
</evidence>
<reference evidence="6 7" key="1">
    <citation type="journal article" date="2019" name="Environ. Microbiol.">
        <title>Species interactions and distinct microbial communities in high Arctic permafrost affected cryosols are associated with the CH4 and CO2 gas fluxes.</title>
        <authorList>
            <person name="Altshuler I."/>
            <person name="Hamel J."/>
            <person name="Turney S."/>
            <person name="Magnuson E."/>
            <person name="Levesque R."/>
            <person name="Greer C."/>
            <person name="Whyte L.G."/>
        </authorList>
    </citation>
    <scope>NUCLEOTIDE SEQUENCE [LARGE SCALE GENOMIC DNA]</scope>
    <source>
        <strain evidence="6 7">S06.C</strain>
    </source>
</reference>
<gene>
    <name evidence="6" type="ORF">EAH82_04195</name>
</gene>
<dbReference type="GO" id="GO:0006457">
    <property type="term" value="P:protein folding"/>
    <property type="evidence" value="ECO:0007669"/>
    <property type="project" value="InterPro"/>
</dbReference>
<evidence type="ECO:0000313" key="7">
    <source>
        <dbReference type="Proteomes" id="UP000319212"/>
    </source>
</evidence>
<dbReference type="InterPro" id="IPR002130">
    <property type="entry name" value="Cyclophilin-type_PPIase_dom"/>
</dbReference>
<dbReference type="AlphaFoldDB" id="A0A502DYT9"/>
<evidence type="ECO:0000259" key="5">
    <source>
        <dbReference type="PROSITE" id="PS50072"/>
    </source>
</evidence>
<dbReference type="PROSITE" id="PS00170">
    <property type="entry name" value="CSA_PPIASE_1"/>
    <property type="match status" value="1"/>
</dbReference>
<evidence type="ECO:0000256" key="3">
    <source>
        <dbReference type="ARBA" id="ARBA00023235"/>
    </source>
</evidence>
<comment type="caution">
    <text evidence="6">The sequence shown here is derived from an EMBL/GenBank/DDBJ whole genome shotgun (WGS) entry which is preliminary data.</text>
</comment>
<dbReference type="SUPFAM" id="SSF50891">
    <property type="entry name" value="Cyclophilin-like"/>
    <property type="match status" value="1"/>
</dbReference>
<dbReference type="Pfam" id="PF00160">
    <property type="entry name" value="Pro_isomerase"/>
    <property type="match status" value="1"/>
</dbReference>
<dbReference type="EC" id="5.2.1.8" evidence="4"/>
<dbReference type="CDD" id="cd01920">
    <property type="entry name" value="cyclophilin_EcCYP_like"/>
    <property type="match status" value="1"/>
</dbReference>
<organism evidence="6 7">
    <name type="scientific">Variovorax guangxiensis</name>
    <dbReference type="NCBI Taxonomy" id="1775474"/>
    <lineage>
        <taxon>Bacteria</taxon>
        <taxon>Pseudomonadati</taxon>
        <taxon>Pseudomonadota</taxon>
        <taxon>Betaproteobacteria</taxon>
        <taxon>Burkholderiales</taxon>
        <taxon>Comamonadaceae</taxon>
        <taxon>Variovorax</taxon>
    </lineage>
</organism>
<dbReference type="EMBL" id="RCZI01000001">
    <property type="protein sequence ID" value="TPG30675.1"/>
    <property type="molecule type" value="Genomic_DNA"/>
</dbReference>
<dbReference type="PANTHER" id="PTHR43246">
    <property type="entry name" value="PEPTIDYL-PROLYL CIS-TRANS ISOMERASE CYP38, CHLOROPLASTIC"/>
    <property type="match status" value="1"/>
</dbReference>
<dbReference type="PROSITE" id="PS50072">
    <property type="entry name" value="CSA_PPIASE_2"/>
    <property type="match status" value="1"/>
</dbReference>
<dbReference type="PRINTS" id="PR00153">
    <property type="entry name" value="CSAPPISMRASE"/>
</dbReference>
<dbReference type="OrthoDB" id="9807797at2"/>
<sequence length="214" mass="22752">MRRRAACAATPLRISESENLLTLNHPSRRTALILAATLALAGNGWAQGAAPRVKLTTSAGDIVLELAPDKAPKTVANFLQYVKDKHYDGTIFHRVIDGFMVQGGGFTADMRQKPTRAPVPLEASNGLKNAKYTIAMARTGDPNSATAQFFVNVKDNAMLDAPNPDGHGYTVFGKVVSGAEVVDKIRVAQTGNKGGMQNVPLEPITIQSATVVAK</sequence>
<name>A0A502DYT9_9BURK</name>
<evidence type="ECO:0000256" key="2">
    <source>
        <dbReference type="ARBA" id="ARBA00023110"/>
    </source>
</evidence>
<proteinExistence type="inferred from homology"/>
<evidence type="ECO:0000256" key="1">
    <source>
        <dbReference type="ARBA" id="ARBA00007365"/>
    </source>
</evidence>
<dbReference type="Gene3D" id="2.40.100.10">
    <property type="entry name" value="Cyclophilin-like"/>
    <property type="match status" value="1"/>
</dbReference>
<dbReference type="InterPro" id="IPR029000">
    <property type="entry name" value="Cyclophilin-like_dom_sf"/>
</dbReference>
<comment type="function">
    <text evidence="4">PPIases accelerate the folding of proteins. It catalyzes the cis-trans isomerization of proline imidic peptide bonds in oligopeptides.</text>
</comment>
<accession>A0A502DYT9</accession>
<comment type="similarity">
    <text evidence="1 4">Belongs to the cyclophilin-type PPIase family.</text>
</comment>
<comment type="catalytic activity">
    <reaction evidence="4">
        <text>[protein]-peptidylproline (omega=180) = [protein]-peptidylproline (omega=0)</text>
        <dbReference type="Rhea" id="RHEA:16237"/>
        <dbReference type="Rhea" id="RHEA-COMP:10747"/>
        <dbReference type="Rhea" id="RHEA-COMP:10748"/>
        <dbReference type="ChEBI" id="CHEBI:83833"/>
        <dbReference type="ChEBI" id="CHEBI:83834"/>
        <dbReference type="EC" id="5.2.1.8"/>
    </reaction>
</comment>
<keyword evidence="3 4" id="KW-0413">Isomerase</keyword>
<dbReference type="GO" id="GO:0003755">
    <property type="term" value="F:peptidyl-prolyl cis-trans isomerase activity"/>
    <property type="evidence" value="ECO:0007669"/>
    <property type="project" value="UniProtKB-UniRule"/>
</dbReference>
<dbReference type="Proteomes" id="UP000319212">
    <property type="component" value="Unassembled WGS sequence"/>
</dbReference>
<evidence type="ECO:0000313" key="6">
    <source>
        <dbReference type="EMBL" id="TPG30675.1"/>
    </source>
</evidence>
<dbReference type="InterPro" id="IPR020892">
    <property type="entry name" value="Cyclophilin-type_PPIase_CS"/>
</dbReference>
<protein>
    <recommendedName>
        <fullName evidence="4">Peptidyl-prolyl cis-trans isomerase</fullName>
        <shortName evidence="4">PPIase</shortName>
        <ecNumber evidence="4">5.2.1.8</ecNumber>
    </recommendedName>
</protein>